<keyword evidence="1" id="KW-0614">Plasmid</keyword>
<accession>A0ABY5RYY5</accession>
<protein>
    <submittedName>
        <fullName evidence="1">Uncharacterized protein</fullName>
    </submittedName>
</protein>
<gene>
    <name evidence="1" type="ORF">HPT29_025275</name>
</gene>
<dbReference type="RefSeq" id="WP_173948955.1">
    <property type="nucleotide sequence ID" value="NZ_CP102846.1"/>
</dbReference>
<geneLocation type="plasmid" evidence="1 2">
    <name>pR24_1</name>
</geneLocation>
<keyword evidence="2" id="KW-1185">Reference proteome</keyword>
<name>A0ABY5RYY5_9HYPH</name>
<sequence length="88" mass="9936">MLEAELQRLRDDHTDLANLLAELETQLARPFPPEPPFQVMSDATALQDRVYAMARRVGSMKRVIRDRILQQALAADFALQESKIEASG</sequence>
<reference evidence="1" key="1">
    <citation type="submission" date="2022-08" db="EMBL/GenBank/DDBJ databases">
        <title>Microvirga terrae sp. nov., isolated from soil.</title>
        <authorList>
            <person name="Kim K.H."/>
            <person name="Seo Y.L."/>
            <person name="Kim J.M."/>
            <person name="Lee J.K."/>
            <person name="Han D.M."/>
            <person name="Jeon C.O."/>
        </authorList>
    </citation>
    <scope>NUCLEOTIDE SEQUENCE</scope>
    <source>
        <strain evidence="1">R24</strain>
        <plasmid evidence="1">pR24_1</plasmid>
    </source>
</reference>
<organism evidence="1 2">
    <name type="scientific">Microvirga terrae</name>
    <dbReference type="NCBI Taxonomy" id="2740529"/>
    <lineage>
        <taxon>Bacteria</taxon>
        <taxon>Pseudomonadati</taxon>
        <taxon>Pseudomonadota</taxon>
        <taxon>Alphaproteobacteria</taxon>
        <taxon>Hyphomicrobiales</taxon>
        <taxon>Methylobacteriaceae</taxon>
        <taxon>Microvirga</taxon>
    </lineage>
</organism>
<evidence type="ECO:0000313" key="1">
    <source>
        <dbReference type="EMBL" id="UVF22466.1"/>
    </source>
</evidence>
<proteinExistence type="predicted"/>
<evidence type="ECO:0000313" key="2">
    <source>
        <dbReference type="Proteomes" id="UP001017257"/>
    </source>
</evidence>
<dbReference type="Proteomes" id="UP001017257">
    <property type="component" value="Plasmid pR24_1"/>
</dbReference>
<dbReference type="EMBL" id="CP102846">
    <property type="protein sequence ID" value="UVF22466.1"/>
    <property type="molecule type" value="Genomic_DNA"/>
</dbReference>